<evidence type="ECO:0000256" key="1">
    <source>
        <dbReference type="ARBA" id="ARBA00005006"/>
    </source>
</evidence>
<evidence type="ECO:0000256" key="5">
    <source>
        <dbReference type="ARBA" id="ARBA00022741"/>
    </source>
</evidence>
<comment type="pathway">
    <text evidence="1 8 9">Sulfur metabolism; glutathione biosynthesis; glutathione from L-cysteine and L-glutamate: step 1/2.</text>
</comment>
<evidence type="ECO:0000256" key="9">
    <source>
        <dbReference type="RuleBase" id="RU004391"/>
    </source>
</evidence>
<evidence type="ECO:0000256" key="2">
    <source>
        <dbReference type="ARBA" id="ARBA00008772"/>
    </source>
</evidence>
<comment type="catalytic activity">
    <reaction evidence="7 8 9">
        <text>L-cysteine + L-glutamate + ATP = gamma-L-glutamyl-L-cysteine + ADP + phosphate + H(+)</text>
        <dbReference type="Rhea" id="RHEA:13285"/>
        <dbReference type="ChEBI" id="CHEBI:15378"/>
        <dbReference type="ChEBI" id="CHEBI:29985"/>
        <dbReference type="ChEBI" id="CHEBI:30616"/>
        <dbReference type="ChEBI" id="CHEBI:35235"/>
        <dbReference type="ChEBI" id="CHEBI:43474"/>
        <dbReference type="ChEBI" id="CHEBI:58173"/>
        <dbReference type="ChEBI" id="CHEBI:456216"/>
        <dbReference type="EC" id="6.3.2.2"/>
    </reaction>
</comment>
<dbReference type="STRING" id="428412.AOE58_00070"/>
<dbReference type="Proteomes" id="UP000243729">
    <property type="component" value="Chromosome"/>
</dbReference>
<dbReference type="HAMAP" id="MF_00578">
    <property type="entry name" value="Glu_cys_ligase"/>
    <property type="match status" value="1"/>
</dbReference>
<keyword evidence="12" id="KW-1185">Reference proteome</keyword>
<protein>
    <recommendedName>
        <fullName evidence="8">Glutamate--cysteine ligase</fullName>
        <ecNumber evidence="8">6.3.2.2</ecNumber>
    </recommendedName>
    <alternativeName>
        <fullName evidence="8">Gamma-ECS</fullName>
        <shortName evidence="8">GCS</shortName>
    </alternativeName>
    <alternativeName>
        <fullName evidence="8">Gamma-glutamylcysteine synthetase</fullName>
    </alternativeName>
</protein>
<dbReference type="InterPro" id="IPR006334">
    <property type="entry name" value="Glut_cys_ligase"/>
</dbReference>
<evidence type="ECO:0000313" key="11">
    <source>
        <dbReference type="EMBL" id="ARC54587.1"/>
    </source>
</evidence>
<dbReference type="GO" id="GO:0004357">
    <property type="term" value="F:glutamate-cysteine ligase activity"/>
    <property type="evidence" value="ECO:0007669"/>
    <property type="project" value="UniProtKB-UniRule"/>
</dbReference>
<keyword evidence="5 8" id="KW-0547">Nucleotide-binding</keyword>
<proteinExistence type="inferred from homology"/>
<name>A0A1V0HP51_9ENTR</name>
<feature type="domain" description="Glutamate--cysteine ligase" evidence="10">
    <location>
        <begin position="14"/>
        <end position="385"/>
    </location>
</feature>
<keyword evidence="3 8" id="KW-0436">Ligase</keyword>
<accession>A0A1V0HP51</accession>
<organism evidence="11 12">
    <name type="scientific">Candidatus Riesia pthiripubis</name>
    <dbReference type="NCBI Taxonomy" id="428412"/>
    <lineage>
        <taxon>Bacteria</taxon>
        <taxon>Pseudomonadati</taxon>
        <taxon>Pseudomonadota</taxon>
        <taxon>Gammaproteobacteria</taxon>
        <taxon>Enterobacterales</taxon>
        <taxon>Enterobacteriaceae</taxon>
        <taxon>Candidatus Riesia</taxon>
    </lineage>
</organism>
<evidence type="ECO:0000256" key="8">
    <source>
        <dbReference type="HAMAP-Rule" id="MF_00578"/>
    </source>
</evidence>
<dbReference type="GO" id="GO:0005524">
    <property type="term" value="F:ATP binding"/>
    <property type="evidence" value="ECO:0007669"/>
    <property type="project" value="UniProtKB-KW"/>
</dbReference>
<dbReference type="InterPro" id="IPR014746">
    <property type="entry name" value="Gln_synth/guanido_kin_cat_dom"/>
</dbReference>
<sequence>MIVDFPNISKSIQKLENNPNVLLELYRGIERETLRINYDGTIAKSNHPENLGKPLTHSWITTDFSESLLEFVTPVSKNIEYVLSFLRDLYRHTAKNLKKELMWPFSMPCYVRKKEDILLAKYGSSNIGKFKTLYRKGLRSRYGPFMQIISGIHYNFSFSKKFWKTIIEVQNIKDKNTKVSYGYLCMIRNYYRFGWIIPYLFGSSPAVFKSYLVENKINFPFKKASNETYYLPYATSLRMSDFGYNKIKLKNDLKITFNNLTNYVKSVKEATKKSSPEFERISLFDVKGNRLQINTNILQTENELYIPIRPKGILSNRISTLDSILKNGIEYIEIRSLDVNPFNPIGVDKLQIYFLDLFLIWCMLADSPFMNEKELNCCLKNWNQVTLKGRKPRKSILMNCGTKRVSLKETSQMLMNDLIKLADLLDKTTSDIQYKKTCFDLVEMIKDPTLTFSGRILQNIQNGMKEFGLNLARKYHENSVNEYYEIINESDFTTEKNRSVSKQRKIEGKDKISFNEFLMKIQRSGSK</sequence>
<dbReference type="InterPro" id="IPR007370">
    <property type="entry name" value="Glu_cys_ligase"/>
</dbReference>
<evidence type="ECO:0000313" key="12">
    <source>
        <dbReference type="Proteomes" id="UP000243729"/>
    </source>
</evidence>
<evidence type="ECO:0000256" key="6">
    <source>
        <dbReference type="ARBA" id="ARBA00022840"/>
    </source>
</evidence>
<evidence type="ECO:0000256" key="7">
    <source>
        <dbReference type="ARBA" id="ARBA00048819"/>
    </source>
</evidence>
<keyword evidence="4 8" id="KW-0317">Glutathione biosynthesis</keyword>
<evidence type="ECO:0000256" key="3">
    <source>
        <dbReference type="ARBA" id="ARBA00022598"/>
    </source>
</evidence>
<dbReference type="SUPFAM" id="SSF55931">
    <property type="entry name" value="Glutamine synthetase/guanido kinase"/>
    <property type="match status" value="1"/>
</dbReference>
<evidence type="ECO:0000256" key="4">
    <source>
        <dbReference type="ARBA" id="ARBA00022684"/>
    </source>
</evidence>
<dbReference type="GO" id="GO:0005829">
    <property type="term" value="C:cytosol"/>
    <property type="evidence" value="ECO:0007669"/>
    <property type="project" value="TreeGrafter"/>
</dbReference>
<dbReference type="Pfam" id="PF04262">
    <property type="entry name" value="Glu_cys_ligase"/>
    <property type="match status" value="1"/>
</dbReference>
<keyword evidence="6 8" id="KW-0067">ATP-binding</keyword>
<dbReference type="Gene3D" id="3.30.590.20">
    <property type="match status" value="1"/>
</dbReference>
<reference evidence="11 12" key="1">
    <citation type="submission" date="2015-10" db="EMBL/GenBank/DDBJ databases">
        <title>Survey of human and primate louse endosymbionts.</title>
        <authorList>
            <person name="Boyd B.M."/>
        </authorList>
    </citation>
    <scope>NUCLEOTIDE SEQUENCE [LARGE SCALE GENOMIC DNA]</scope>
    <source>
        <strain evidence="11 12">HPNA</strain>
    </source>
</reference>
<dbReference type="EMBL" id="CP012846">
    <property type="protein sequence ID" value="ARC54587.1"/>
    <property type="molecule type" value="Genomic_DNA"/>
</dbReference>
<dbReference type="AlphaFoldDB" id="A0A1V0HP51"/>
<dbReference type="GO" id="GO:0046872">
    <property type="term" value="F:metal ion binding"/>
    <property type="evidence" value="ECO:0007669"/>
    <property type="project" value="TreeGrafter"/>
</dbReference>
<dbReference type="UniPathway" id="UPA00142">
    <property type="reaction ID" value="UER00209"/>
</dbReference>
<dbReference type="NCBIfam" id="TIGR01434">
    <property type="entry name" value="glu_cys_ligase"/>
    <property type="match status" value="1"/>
</dbReference>
<dbReference type="EC" id="6.3.2.2" evidence="8"/>
<dbReference type="PANTHER" id="PTHR38761">
    <property type="entry name" value="GLUTAMATE--CYSTEINE LIGASE"/>
    <property type="match status" value="1"/>
</dbReference>
<dbReference type="GO" id="GO:0006750">
    <property type="term" value="P:glutathione biosynthetic process"/>
    <property type="evidence" value="ECO:0007669"/>
    <property type="project" value="UniProtKB-UniRule"/>
</dbReference>
<evidence type="ECO:0000259" key="10">
    <source>
        <dbReference type="Pfam" id="PF04262"/>
    </source>
</evidence>
<dbReference type="PANTHER" id="PTHR38761:SF1">
    <property type="entry name" value="GLUTAMATE--CYSTEINE LIGASE"/>
    <property type="match status" value="1"/>
</dbReference>
<gene>
    <name evidence="8" type="primary">gshA</name>
    <name evidence="11" type="ORF">AOE58_00070</name>
</gene>
<comment type="similarity">
    <text evidence="2 8">Belongs to the glutamate--cysteine ligase type 1 family. Type 1 subfamily.</text>
</comment>